<gene>
    <name evidence="12" type="ORF">EJ05DRAFT_472604</name>
</gene>
<dbReference type="EMBL" id="ML996566">
    <property type="protein sequence ID" value="KAF2761632.1"/>
    <property type="molecule type" value="Genomic_DNA"/>
</dbReference>
<evidence type="ECO:0000259" key="10">
    <source>
        <dbReference type="PROSITE" id="PS50867"/>
    </source>
</evidence>
<dbReference type="InterPro" id="IPR046341">
    <property type="entry name" value="SET_dom_sf"/>
</dbReference>
<dbReference type="PROSITE" id="PS50868">
    <property type="entry name" value="POST_SET"/>
    <property type="match status" value="1"/>
</dbReference>
<keyword evidence="6" id="KW-0479">Metal-binding</keyword>
<accession>A0A6A6WFN2</accession>
<evidence type="ECO:0000256" key="3">
    <source>
        <dbReference type="ARBA" id="ARBA00022603"/>
    </source>
</evidence>
<evidence type="ECO:0000313" key="12">
    <source>
        <dbReference type="EMBL" id="KAF2761632.1"/>
    </source>
</evidence>
<keyword evidence="2" id="KW-0158">Chromosome</keyword>
<evidence type="ECO:0000256" key="4">
    <source>
        <dbReference type="ARBA" id="ARBA00022679"/>
    </source>
</evidence>
<dbReference type="PANTHER" id="PTHR46223:SF3">
    <property type="entry name" value="HISTONE-LYSINE N-METHYLTRANSFERASE SET-23"/>
    <property type="match status" value="1"/>
</dbReference>
<dbReference type="RefSeq" id="XP_033604083.1">
    <property type="nucleotide sequence ID" value="XM_033743218.1"/>
</dbReference>
<feature type="domain" description="Post-SET" evidence="11">
    <location>
        <begin position="476"/>
        <end position="492"/>
    </location>
</feature>
<evidence type="ECO:0000256" key="8">
    <source>
        <dbReference type="SAM" id="MobiDB-lite"/>
    </source>
</evidence>
<dbReference type="GO" id="GO:0042054">
    <property type="term" value="F:histone methyltransferase activity"/>
    <property type="evidence" value="ECO:0007669"/>
    <property type="project" value="InterPro"/>
</dbReference>
<dbReference type="Pfam" id="PF00856">
    <property type="entry name" value="SET"/>
    <property type="match status" value="1"/>
</dbReference>
<evidence type="ECO:0000259" key="9">
    <source>
        <dbReference type="PROSITE" id="PS50280"/>
    </source>
</evidence>
<dbReference type="PROSITE" id="PS50867">
    <property type="entry name" value="PRE_SET"/>
    <property type="match status" value="1"/>
</dbReference>
<comment type="subcellular location">
    <subcellularLocation>
        <location evidence="1">Chromosome</location>
    </subcellularLocation>
</comment>
<protein>
    <submittedName>
        <fullName evidence="12">SET domain-containing protein</fullName>
    </submittedName>
</protein>
<dbReference type="InterPro" id="IPR003616">
    <property type="entry name" value="Post-SET_dom"/>
</dbReference>
<evidence type="ECO:0000256" key="5">
    <source>
        <dbReference type="ARBA" id="ARBA00022691"/>
    </source>
</evidence>
<dbReference type="Pfam" id="PF05033">
    <property type="entry name" value="Pre-SET"/>
    <property type="match status" value="1"/>
</dbReference>
<feature type="domain" description="Pre-SET" evidence="10">
    <location>
        <begin position="215"/>
        <end position="320"/>
    </location>
</feature>
<evidence type="ECO:0000256" key="2">
    <source>
        <dbReference type="ARBA" id="ARBA00022454"/>
    </source>
</evidence>
<dbReference type="SMART" id="SM00317">
    <property type="entry name" value="SET"/>
    <property type="match status" value="1"/>
</dbReference>
<feature type="region of interest" description="Disordered" evidence="8">
    <location>
        <begin position="1"/>
        <end position="28"/>
    </location>
</feature>
<sequence length="493" mass="57199">MRKYNEPLPTRQSRSGTRDSTRSKQPPRKFRISKIHSIVSYRSNPFTEESEYLLRWITPKNAWAQEHPPLSWHTLEQLSSCLSILQDYLQRQVDIQSASSRKISPTAELHHSVAIYNGEFVEISEQVHCISSQSPDVSTLELRNIPPPQELTILHRRQAELAIRAEFQRRLKQIRGPPITISNTVDATTPSLKFEFIEEYKIRPGVHRADEATITGCQSCSPKMGRGIGCEYTKKCECLEYALVNEKNLDDKQRELYAKIQETREGSTMGMPKKFPYYVTGSYRNGCLVSFYLDSRHPIYECNQNCACGPGCKNRKVQHGRKVRLEIFKTETRGWGLRALEKLVRGTFIDTYRGEVITDKVASAREAKGDRSKASYLYELDKFKESQGIPQEDIYVVDGQFFSGPTRFMNHSCEPNCKQYTVSYNKHDYRIYDIALFAYRDIEPLEELTFDYQDKDEEEEEDDEMDIEFSQAESEEKVPCNCGAKKCRKWLWI</sequence>
<dbReference type="InterPro" id="IPR001214">
    <property type="entry name" value="SET_dom"/>
</dbReference>
<dbReference type="Proteomes" id="UP000799437">
    <property type="component" value="Unassembled WGS sequence"/>
</dbReference>
<keyword evidence="4" id="KW-0808">Transferase</keyword>
<evidence type="ECO:0000259" key="11">
    <source>
        <dbReference type="PROSITE" id="PS50868"/>
    </source>
</evidence>
<evidence type="ECO:0000256" key="7">
    <source>
        <dbReference type="ARBA" id="ARBA00022833"/>
    </source>
</evidence>
<dbReference type="PROSITE" id="PS50280">
    <property type="entry name" value="SET"/>
    <property type="match status" value="1"/>
</dbReference>
<name>A0A6A6WFN2_9PEZI</name>
<reference evidence="12" key="1">
    <citation type="journal article" date="2020" name="Stud. Mycol.">
        <title>101 Dothideomycetes genomes: a test case for predicting lifestyles and emergence of pathogens.</title>
        <authorList>
            <person name="Haridas S."/>
            <person name="Albert R."/>
            <person name="Binder M."/>
            <person name="Bloem J."/>
            <person name="Labutti K."/>
            <person name="Salamov A."/>
            <person name="Andreopoulos B."/>
            <person name="Baker S."/>
            <person name="Barry K."/>
            <person name="Bills G."/>
            <person name="Bluhm B."/>
            <person name="Cannon C."/>
            <person name="Castanera R."/>
            <person name="Culley D."/>
            <person name="Daum C."/>
            <person name="Ezra D."/>
            <person name="Gonzalez J."/>
            <person name="Henrissat B."/>
            <person name="Kuo A."/>
            <person name="Liang C."/>
            <person name="Lipzen A."/>
            <person name="Lutzoni F."/>
            <person name="Magnuson J."/>
            <person name="Mondo S."/>
            <person name="Nolan M."/>
            <person name="Ohm R."/>
            <person name="Pangilinan J."/>
            <person name="Park H.-J."/>
            <person name="Ramirez L."/>
            <person name="Alfaro M."/>
            <person name="Sun H."/>
            <person name="Tritt A."/>
            <person name="Yoshinaga Y."/>
            <person name="Zwiers L.-H."/>
            <person name="Turgeon B."/>
            <person name="Goodwin S."/>
            <person name="Spatafora J."/>
            <person name="Crous P."/>
            <person name="Grigoriev I."/>
        </authorList>
    </citation>
    <scope>NUCLEOTIDE SEQUENCE</scope>
    <source>
        <strain evidence="12">CBS 121739</strain>
    </source>
</reference>
<dbReference type="AlphaFoldDB" id="A0A6A6WFN2"/>
<keyword evidence="13" id="KW-1185">Reference proteome</keyword>
<dbReference type="GO" id="GO:0005694">
    <property type="term" value="C:chromosome"/>
    <property type="evidence" value="ECO:0007669"/>
    <property type="project" value="UniProtKB-SubCell"/>
</dbReference>
<dbReference type="SMART" id="SM00508">
    <property type="entry name" value="PostSET"/>
    <property type="match status" value="1"/>
</dbReference>
<proteinExistence type="predicted"/>
<organism evidence="12 13">
    <name type="scientific">Pseudovirgaria hyperparasitica</name>
    <dbReference type="NCBI Taxonomy" id="470096"/>
    <lineage>
        <taxon>Eukaryota</taxon>
        <taxon>Fungi</taxon>
        <taxon>Dikarya</taxon>
        <taxon>Ascomycota</taxon>
        <taxon>Pezizomycotina</taxon>
        <taxon>Dothideomycetes</taxon>
        <taxon>Dothideomycetes incertae sedis</taxon>
        <taxon>Acrospermales</taxon>
        <taxon>Acrospermaceae</taxon>
        <taxon>Pseudovirgaria</taxon>
    </lineage>
</organism>
<dbReference type="InterPro" id="IPR050973">
    <property type="entry name" value="H3K9_Histone-Lys_N-MTase"/>
</dbReference>
<keyword evidence="7" id="KW-0862">Zinc</keyword>
<dbReference type="GeneID" id="54484272"/>
<dbReference type="InterPro" id="IPR007728">
    <property type="entry name" value="Pre-SET_dom"/>
</dbReference>
<dbReference type="PANTHER" id="PTHR46223">
    <property type="entry name" value="HISTONE-LYSINE N-METHYLTRANSFERASE SUV39H"/>
    <property type="match status" value="1"/>
</dbReference>
<keyword evidence="5" id="KW-0949">S-adenosyl-L-methionine</keyword>
<dbReference type="SUPFAM" id="SSF82199">
    <property type="entry name" value="SET domain"/>
    <property type="match status" value="1"/>
</dbReference>
<evidence type="ECO:0000256" key="1">
    <source>
        <dbReference type="ARBA" id="ARBA00004286"/>
    </source>
</evidence>
<evidence type="ECO:0000256" key="6">
    <source>
        <dbReference type="ARBA" id="ARBA00022723"/>
    </source>
</evidence>
<feature type="domain" description="SET" evidence="9">
    <location>
        <begin position="323"/>
        <end position="453"/>
    </location>
</feature>
<evidence type="ECO:0000313" key="13">
    <source>
        <dbReference type="Proteomes" id="UP000799437"/>
    </source>
</evidence>
<dbReference type="GO" id="GO:0008270">
    <property type="term" value="F:zinc ion binding"/>
    <property type="evidence" value="ECO:0007669"/>
    <property type="project" value="InterPro"/>
</dbReference>
<dbReference type="Gene3D" id="2.170.270.10">
    <property type="entry name" value="SET domain"/>
    <property type="match status" value="1"/>
</dbReference>
<dbReference type="GO" id="GO:0005634">
    <property type="term" value="C:nucleus"/>
    <property type="evidence" value="ECO:0007669"/>
    <property type="project" value="InterPro"/>
</dbReference>
<keyword evidence="3" id="KW-0489">Methyltransferase</keyword>
<dbReference type="OrthoDB" id="308383at2759"/>
<dbReference type="GO" id="GO:0032259">
    <property type="term" value="P:methylation"/>
    <property type="evidence" value="ECO:0007669"/>
    <property type="project" value="UniProtKB-KW"/>
</dbReference>